<evidence type="ECO:0008006" key="4">
    <source>
        <dbReference type="Google" id="ProtNLM"/>
    </source>
</evidence>
<accession>A0A0B1SD49</accession>
<dbReference type="Proteomes" id="UP000053660">
    <property type="component" value="Unassembled WGS sequence"/>
</dbReference>
<feature type="signal peptide" evidence="1">
    <location>
        <begin position="1"/>
        <end position="16"/>
    </location>
</feature>
<gene>
    <name evidence="2" type="ORF">OESDEN_18485</name>
</gene>
<feature type="chain" id="PRO_5002064460" description="SXP/RAL-2 family protein Ani s 5-like cation-binding domain-containing protein" evidence="1">
    <location>
        <begin position="17"/>
        <end position="117"/>
    </location>
</feature>
<dbReference type="OrthoDB" id="5845118at2759"/>
<sequence>MLMLLLICLLAGTAFSRPDSNVLLKLTFPSEKIDEEDIEDWMEFMKIVRNPSTTKEQKLKSINELMKGEAAEDVREALAESKQFIELNDWMTGELKKASPKVRAYYFPCKSFSAFLI</sequence>
<reference evidence="2 3" key="1">
    <citation type="submission" date="2014-03" db="EMBL/GenBank/DDBJ databases">
        <title>Draft genome of the hookworm Oesophagostomum dentatum.</title>
        <authorList>
            <person name="Mitreva M."/>
        </authorList>
    </citation>
    <scope>NUCLEOTIDE SEQUENCE [LARGE SCALE GENOMIC DNA]</scope>
    <source>
        <strain evidence="2 3">OD-Hann</strain>
    </source>
</reference>
<evidence type="ECO:0000313" key="3">
    <source>
        <dbReference type="Proteomes" id="UP000053660"/>
    </source>
</evidence>
<evidence type="ECO:0000313" key="2">
    <source>
        <dbReference type="EMBL" id="KHJ81826.1"/>
    </source>
</evidence>
<organism evidence="2 3">
    <name type="scientific">Oesophagostomum dentatum</name>
    <name type="common">Nodular worm</name>
    <dbReference type="NCBI Taxonomy" id="61180"/>
    <lineage>
        <taxon>Eukaryota</taxon>
        <taxon>Metazoa</taxon>
        <taxon>Ecdysozoa</taxon>
        <taxon>Nematoda</taxon>
        <taxon>Chromadorea</taxon>
        <taxon>Rhabditida</taxon>
        <taxon>Rhabditina</taxon>
        <taxon>Rhabditomorpha</taxon>
        <taxon>Strongyloidea</taxon>
        <taxon>Strongylidae</taxon>
        <taxon>Oesophagostomum</taxon>
    </lineage>
</organism>
<keyword evidence="3" id="KW-1185">Reference proteome</keyword>
<evidence type="ECO:0000256" key="1">
    <source>
        <dbReference type="SAM" id="SignalP"/>
    </source>
</evidence>
<keyword evidence="1" id="KW-0732">Signal</keyword>
<dbReference type="AlphaFoldDB" id="A0A0B1SD49"/>
<protein>
    <recommendedName>
        <fullName evidence="4">SXP/RAL-2 family protein Ani s 5-like cation-binding domain-containing protein</fullName>
    </recommendedName>
</protein>
<dbReference type="EMBL" id="KN585075">
    <property type="protein sequence ID" value="KHJ81826.1"/>
    <property type="molecule type" value="Genomic_DNA"/>
</dbReference>
<proteinExistence type="predicted"/>
<name>A0A0B1SD49_OESDE</name>